<protein>
    <submittedName>
        <fullName evidence="1">Uncharacterized protein</fullName>
    </submittedName>
</protein>
<organism evidence="1 2">
    <name type="scientific">Trichinella pseudospiralis</name>
    <name type="common">Parasitic roundworm</name>
    <dbReference type="NCBI Taxonomy" id="6337"/>
    <lineage>
        <taxon>Eukaryota</taxon>
        <taxon>Metazoa</taxon>
        <taxon>Ecdysozoa</taxon>
        <taxon>Nematoda</taxon>
        <taxon>Enoplea</taxon>
        <taxon>Dorylaimia</taxon>
        <taxon>Trichinellida</taxon>
        <taxon>Trichinellidae</taxon>
        <taxon>Trichinella</taxon>
    </lineage>
</organism>
<sequence>MIGVAVISAEHPDLIAEANRLPLDEHLCTMATEFHEAVPAHCVVYKRNPPYPAALTSSVGHGEANNTQTT</sequence>
<dbReference type="AlphaFoldDB" id="A0A0V1E7G3"/>
<reference evidence="1 2" key="1">
    <citation type="submission" date="2015-01" db="EMBL/GenBank/DDBJ databases">
        <title>Evolution of Trichinella species and genotypes.</title>
        <authorList>
            <person name="Korhonen P.K."/>
            <person name="Edoardo P."/>
            <person name="Giuseppe L.R."/>
            <person name="Gasser R.B."/>
        </authorList>
    </citation>
    <scope>NUCLEOTIDE SEQUENCE [LARGE SCALE GENOMIC DNA]</scope>
    <source>
        <strain evidence="1">ISS13</strain>
    </source>
</reference>
<gene>
    <name evidence="1" type="ORF">T4A_8336</name>
</gene>
<comment type="caution">
    <text evidence="1">The sequence shown here is derived from an EMBL/GenBank/DDBJ whole genome shotgun (WGS) entry which is preliminary data.</text>
</comment>
<proteinExistence type="predicted"/>
<dbReference type="EMBL" id="JYDR01000089">
    <property type="protein sequence ID" value="KRY69489.1"/>
    <property type="molecule type" value="Genomic_DNA"/>
</dbReference>
<accession>A0A0V1E7G3</accession>
<name>A0A0V1E7G3_TRIPS</name>
<evidence type="ECO:0000313" key="2">
    <source>
        <dbReference type="Proteomes" id="UP000054632"/>
    </source>
</evidence>
<evidence type="ECO:0000313" key="1">
    <source>
        <dbReference type="EMBL" id="KRY69489.1"/>
    </source>
</evidence>
<dbReference type="Proteomes" id="UP000054632">
    <property type="component" value="Unassembled WGS sequence"/>
</dbReference>